<sequence>MNPPPTSTPKPPNPKAAPPAKPRHKAKHTPQYVLVMTDTDNTLSDKKGHVQTVTPDTLASLKLRGTVHVVDLTGLADITFTPAPGLTPQQASSAIALSPETYLPAHVAEDAIFGVLPTIDDQGENAALITYTSKQAMGDLTRALSAAGLSLLSVENAALTALHRLPKQGGGAIITSTEHQHVALIANDTRIIGRIRQPASQQIGERLDQLFDMLTSITSILHGQNTSLDHIILIADPESAQRLHDETMHGTPDFTLDILTQSDLAQLGFLAPTLPLKPGKQTSTVQRGDLKAYLPLAIGLAVAVLPFLALTLLNQATQRQISGDQVALTALSAPLNEYAALNTSIARGQAAQQQVNTILSNRVNWPQKLTALTDQLPTQNGAFTVKLQTLQATAIQSAPPPPPTASVPPTPGGTPVPISAPLTLPAPTITYTLTAQATNKAAINDAINTLESRYALNLTTLRKTLPTTAQQGVWVMQATATEKPTLNPQGAAQ</sequence>
<evidence type="ECO:0000256" key="2">
    <source>
        <dbReference type="SAM" id="Phobius"/>
    </source>
</evidence>
<feature type="transmembrane region" description="Helical" evidence="2">
    <location>
        <begin position="292"/>
        <end position="313"/>
    </location>
</feature>
<proteinExistence type="predicted"/>
<organism evidence="3 4">
    <name type="scientific">Deinococcus psychrotolerans</name>
    <dbReference type="NCBI Taxonomy" id="2489213"/>
    <lineage>
        <taxon>Bacteria</taxon>
        <taxon>Thermotogati</taxon>
        <taxon>Deinococcota</taxon>
        <taxon>Deinococci</taxon>
        <taxon>Deinococcales</taxon>
        <taxon>Deinococcaceae</taxon>
        <taxon>Deinococcus</taxon>
    </lineage>
</organism>
<dbReference type="RefSeq" id="WP_124873798.1">
    <property type="nucleotide sequence ID" value="NZ_CP034184.1"/>
</dbReference>
<evidence type="ECO:0000313" key="4">
    <source>
        <dbReference type="Proteomes" id="UP000276417"/>
    </source>
</evidence>
<dbReference type="KEGG" id="dph:EHF33_15520"/>
<evidence type="ECO:0000313" key="3">
    <source>
        <dbReference type="EMBL" id="AZI44297.1"/>
    </source>
</evidence>
<dbReference type="OrthoDB" id="9837927at2"/>
<keyword evidence="4" id="KW-1185">Reference proteome</keyword>
<protein>
    <submittedName>
        <fullName evidence="3">Uncharacterized protein</fullName>
    </submittedName>
</protein>
<name>A0A3G8YJ36_9DEIO</name>
<feature type="compositionally biased region" description="Pro residues" evidence="1">
    <location>
        <begin position="1"/>
        <end position="20"/>
    </location>
</feature>
<evidence type="ECO:0000256" key="1">
    <source>
        <dbReference type="SAM" id="MobiDB-lite"/>
    </source>
</evidence>
<dbReference type="EMBL" id="CP034184">
    <property type="protein sequence ID" value="AZI44297.1"/>
    <property type="molecule type" value="Genomic_DNA"/>
</dbReference>
<accession>A0A3G8YJ36</accession>
<keyword evidence="2" id="KW-0472">Membrane</keyword>
<gene>
    <name evidence="3" type="ORF">EHF33_15520</name>
</gene>
<reference evidence="3 4" key="1">
    <citation type="submission" date="2018-11" db="EMBL/GenBank/DDBJ databases">
        <title>Deinococcus shelandsis sp. nov., isolated from South Shetland Islands soil of Antarctica.</title>
        <authorList>
            <person name="Tian J."/>
        </authorList>
    </citation>
    <scope>NUCLEOTIDE SEQUENCE [LARGE SCALE GENOMIC DNA]</scope>
    <source>
        <strain evidence="3 4">S14-83T</strain>
    </source>
</reference>
<keyword evidence="2" id="KW-1133">Transmembrane helix</keyword>
<keyword evidence="2" id="KW-0812">Transmembrane</keyword>
<feature type="region of interest" description="Disordered" evidence="1">
    <location>
        <begin position="1"/>
        <end position="28"/>
    </location>
</feature>
<dbReference type="Proteomes" id="UP000276417">
    <property type="component" value="Chromosome 2"/>
</dbReference>
<dbReference type="AlphaFoldDB" id="A0A3G8YJ36"/>